<evidence type="ECO:0000256" key="8">
    <source>
        <dbReference type="ARBA" id="ARBA00023596"/>
    </source>
</evidence>
<feature type="compositionally biased region" description="Acidic residues" evidence="9">
    <location>
        <begin position="75"/>
        <end position="87"/>
    </location>
</feature>
<dbReference type="GO" id="GO:0004674">
    <property type="term" value="F:protein serine/threonine kinase activity"/>
    <property type="evidence" value="ECO:0007669"/>
    <property type="project" value="UniProtKB-KW"/>
</dbReference>
<feature type="region of interest" description="Disordered" evidence="9">
    <location>
        <begin position="427"/>
        <end position="454"/>
    </location>
</feature>
<feature type="region of interest" description="Disordered" evidence="9">
    <location>
        <begin position="1329"/>
        <end position="1365"/>
    </location>
</feature>
<dbReference type="FunFam" id="1.20.1260.60:FF:000002">
    <property type="entry name" value="Vacuolar protein sorting-associated protein IST1"/>
    <property type="match status" value="1"/>
</dbReference>
<evidence type="ECO:0000256" key="5">
    <source>
        <dbReference type="ARBA" id="ARBA00022741"/>
    </source>
</evidence>
<feature type="compositionally biased region" description="Basic and acidic residues" evidence="9">
    <location>
        <begin position="307"/>
        <end position="327"/>
    </location>
</feature>
<evidence type="ECO:0000256" key="1">
    <source>
        <dbReference type="ARBA" id="ARBA00005536"/>
    </source>
</evidence>
<evidence type="ECO:0000256" key="7">
    <source>
        <dbReference type="ARBA" id="ARBA00022840"/>
    </source>
</evidence>
<evidence type="ECO:0000256" key="2">
    <source>
        <dbReference type="ARBA" id="ARBA00012513"/>
    </source>
</evidence>
<feature type="region of interest" description="Disordered" evidence="9">
    <location>
        <begin position="262"/>
        <end position="329"/>
    </location>
</feature>
<dbReference type="OrthoDB" id="3967at2759"/>
<dbReference type="PROSITE" id="PS50011">
    <property type="entry name" value="PROTEIN_KINASE_DOM"/>
    <property type="match status" value="1"/>
</dbReference>
<keyword evidence="7" id="KW-0067">ATP-binding</keyword>
<dbReference type="Pfam" id="PF03398">
    <property type="entry name" value="Ist1"/>
    <property type="match status" value="1"/>
</dbReference>
<feature type="compositionally biased region" description="Basic and acidic residues" evidence="9">
    <location>
        <begin position="377"/>
        <end position="387"/>
    </location>
</feature>
<proteinExistence type="inferred from homology"/>
<name>A0A835JQJ1_9ROSI</name>
<feature type="compositionally biased region" description="Basic residues" evidence="9">
    <location>
        <begin position="25"/>
        <end position="43"/>
    </location>
</feature>
<dbReference type="Gene3D" id="3.30.200.20">
    <property type="entry name" value="Phosphorylase Kinase, domain 1"/>
    <property type="match status" value="1"/>
</dbReference>
<dbReference type="InterPro" id="IPR011009">
    <property type="entry name" value="Kinase-like_dom_sf"/>
</dbReference>
<comment type="similarity">
    <text evidence="1">Belongs to the IST1 family.</text>
</comment>
<dbReference type="InterPro" id="IPR000719">
    <property type="entry name" value="Prot_kinase_dom"/>
</dbReference>
<gene>
    <name evidence="11" type="ORF">SADUNF_Sadunf10G0093800</name>
</gene>
<comment type="similarity">
    <text evidence="8">Belongs to the protein kinase superfamily. CMGC Ser/Thr protein kinase family.</text>
</comment>
<evidence type="ECO:0000256" key="9">
    <source>
        <dbReference type="SAM" id="MobiDB-lite"/>
    </source>
</evidence>
<dbReference type="InterPro" id="IPR008271">
    <property type="entry name" value="Ser/Thr_kinase_AS"/>
</dbReference>
<dbReference type="Gene3D" id="1.20.1260.60">
    <property type="entry name" value="Vacuolar protein sorting-associated protein Ist1"/>
    <property type="match status" value="1"/>
</dbReference>
<feature type="domain" description="Protein kinase" evidence="10">
    <location>
        <begin position="511"/>
        <end position="826"/>
    </location>
</feature>
<dbReference type="FunFam" id="1.10.510.10:FF:000078">
    <property type="entry name" value="Serine/threonine-protein kinase PRP4 homolog"/>
    <property type="match status" value="1"/>
</dbReference>
<dbReference type="GO" id="GO:0005524">
    <property type="term" value="F:ATP binding"/>
    <property type="evidence" value="ECO:0007669"/>
    <property type="project" value="UniProtKB-KW"/>
</dbReference>
<reference evidence="11 12" key="1">
    <citation type="submission" date="2020-10" db="EMBL/GenBank/DDBJ databases">
        <title>Plant Genome Project.</title>
        <authorList>
            <person name="Zhang R.-G."/>
        </authorList>
    </citation>
    <scope>NUCLEOTIDE SEQUENCE [LARGE SCALE GENOMIC DNA]</scope>
    <source>
        <strain evidence="11">FAFU-HL-1</strain>
        <tissue evidence="11">Leaf</tissue>
    </source>
</reference>
<feature type="compositionally biased region" description="Basic and acidic residues" evidence="9">
    <location>
        <begin position="161"/>
        <end position="176"/>
    </location>
</feature>
<dbReference type="InterPro" id="IPR050494">
    <property type="entry name" value="Ser_Thr_dual-spec_kinase"/>
</dbReference>
<feature type="region of interest" description="Disordered" evidence="9">
    <location>
        <begin position="1210"/>
        <end position="1236"/>
    </location>
</feature>
<keyword evidence="5" id="KW-0547">Nucleotide-binding</keyword>
<dbReference type="PANTHER" id="PTHR24058:SF103">
    <property type="entry name" value="SERINE_THREONINE-PROTEIN KINASE PRP4 HOMOLOG"/>
    <property type="match status" value="1"/>
</dbReference>
<dbReference type="Pfam" id="PF00069">
    <property type="entry name" value="Pkinase"/>
    <property type="match status" value="1"/>
</dbReference>
<organism evidence="11 12">
    <name type="scientific">Salix dunnii</name>
    <dbReference type="NCBI Taxonomy" id="1413687"/>
    <lineage>
        <taxon>Eukaryota</taxon>
        <taxon>Viridiplantae</taxon>
        <taxon>Streptophyta</taxon>
        <taxon>Embryophyta</taxon>
        <taxon>Tracheophyta</taxon>
        <taxon>Spermatophyta</taxon>
        <taxon>Magnoliopsida</taxon>
        <taxon>eudicotyledons</taxon>
        <taxon>Gunneridae</taxon>
        <taxon>Pentapetalae</taxon>
        <taxon>rosids</taxon>
        <taxon>fabids</taxon>
        <taxon>Malpighiales</taxon>
        <taxon>Salicaceae</taxon>
        <taxon>Saliceae</taxon>
        <taxon>Salix</taxon>
    </lineage>
</organism>
<dbReference type="CDD" id="cd14135">
    <property type="entry name" value="STKc_PRP4"/>
    <property type="match status" value="1"/>
</dbReference>
<feature type="compositionally biased region" description="Basic and acidic residues" evidence="9">
    <location>
        <begin position="1343"/>
        <end position="1365"/>
    </location>
</feature>
<dbReference type="EMBL" id="JADGMS010000010">
    <property type="protein sequence ID" value="KAF9674112.1"/>
    <property type="molecule type" value="Genomic_DNA"/>
</dbReference>
<feature type="region of interest" description="Disordered" evidence="9">
    <location>
        <begin position="148"/>
        <end position="222"/>
    </location>
</feature>
<evidence type="ECO:0000259" key="10">
    <source>
        <dbReference type="PROSITE" id="PS50011"/>
    </source>
</evidence>
<feature type="compositionally biased region" description="Basic and acidic residues" evidence="9">
    <location>
        <begin position="283"/>
        <end position="299"/>
    </location>
</feature>
<dbReference type="InterPro" id="IPR005061">
    <property type="entry name" value="Ist1"/>
</dbReference>
<dbReference type="GO" id="GO:0045292">
    <property type="term" value="P:mRNA cis splicing, via spliceosome"/>
    <property type="evidence" value="ECO:0007669"/>
    <property type="project" value="InterPro"/>
</dbReference>
<feature type="region of interest" description="Disordered" evidence="9">
    <location>
        <begin position="1128"/>
        <end position="1160"/>
    </location>
</feature>
<dbReference type="PROSITE" id="PS00108">
    <property type="entry name" value="PROTEIN_KINASE_ST"/>
    <property type="match status" value="1"/>
</dbReference>
<feature type="compositionally biased region" description="Polar residues" evidence="9">
    <location>
        <begin position="1129"/>
        <end position="1157"/>
    </location>
</feature>
<comment type="caution">
    <text evidence="11">The sequence shown here is derived from an EMBL/GenBank/DDBJ whole genome shotgun (WGS) entry which is preliminary data.</text>
</comment>
<dbReference type="Proteomes" id="UP000657918">
    <property type="component" value="Unassembled WGS sequence"/>
</dbReference>
<feature type="compositionally biased region" description="Polar residues" evidence="9">
    <location>
        <begin position="427"/>
        <end position="443"/>
    </location>
</feature>
<evidence type="ECO:0000313" key="11">
    <source>
        <dbReference type="EMBL" id="KAF9674112.1"/>
    </source>
</evidence>
<evidence type="ECO:0000313" key="12">
    <source>
        <dbReference type="Proteomes" id="UP000657918"/>
    </source>
</evidence>
<dbReference type="SUPFAM" id="SSF56112">
    <property type="entry name" value="Protein kinase-like (PK-like)"/>
    <property type="match status" value="1"/>
</dbReference>
<accession>A0A835JQJ1</accession>
<keyword evidence="12" id="KW-1185">Reference proteome</keyword>
<sequence>MASDSDASRRKHRRSSSDDESEKSSKRRKHRHHHHRHRHYRSKHREDNKQGGEEIVPATLPPPVPLENSNRADNDDVEEGEILEEEGSGGVDVEANELHEQVQDSQNLGFDKSDNGFVNNHRVGDQFDNEVCFQRDSRAEPWDGLVTKIDSEDLANGNLGHEYHNDDKKRHAESRPFSKGSKKQKSNPDIDTTKGDNSELRDWRKSSSSESSGNWHKRARSPSYERYHGEIHARSRSVSPDLVRERSHSCRLTEYKALATRKRHHDRVYNDSDDERMSQNSRDLPRGSRDSVRNVDRESSVSYNKSLDGEGRNSFGQRRDNLKRDEHEQDDFEERIVLKLAEQEEEDLNRIKEESRKRREAILEKYRNQHLQQKNESQSKDADKDTELIEGPGNSAVTDNVAPETLDGRTCGADVYVAETSFSVGKSPSQNRIQVTSERTSGATGLGEGSPKCERSDEKYCDDIFGETPVGVHKLGKAEGLPIVGSGLHDNWDDPAGYYSYRFGEVLDGQYEIVAAHGKGVFSTVVRAKDLKAVIDEPEEVAIKIIRNNETMRKAGDTEVSILNKLAGQDPENKRHCVRFLSSFKYRNHLCLVFESLHMNLREVLKKFGRDIGLKLTAVRAYGKQLFIALKHLRNCGVLHSDIKPDNMLVNEAKNVLKLCDFGNAMFSGKNEITPYLVSRFYRAPEIILGLTYDHPMDMWSVGCCLYELYTGKVLFPGSTNNDMLRLHMELKGPFPKKMLKKGAFVDKHFDHDLNFHAIEEDPVTKKIMKKIIVNIKPKDIGSIISASPGEDPKMFANFKDLLEKVFILDPEKRMTFLAWLKSKLVICGQKYSLQAGSFQWNVLVLFECIMACHSGGTCSGDVLLKTRRERGSALCDPVIFSSSKAFIYPLDADWQTSAAQDLVDGHLVSPFSFGVEMGDGWRRKSFATSMEYAACKSKGRAYMGKKLDAILGRSFKAYKFKAVASLAISRIAILKNQRQVRCHQTRSDVVQLLEKGHQDRALLRVEYLIKDQNMLDVYVMMEGYCNLMIERLHLIEQERVCPDELKEAISGLLYASTRCGEFPELQEIRAAFTSRYGKEFVASAIELRNHCRVNPKMIQKLSTRQPDMEGRMKVLKEIASEKNIIIEDSSSSNTEENLNVNKQNQAQKETSTSSGGTELFDDLQMSVEEMKRDGKSDSAHARKKYRDVADAAQAAFESAANAAAAARAAVELSRSGPHEPDNQNSHNGGRNRSLKGEPIQTESQFENQEIHQKNEVMKEKAQSVKELKRLVSTSSTESEEILEVRATSFDAEDLTKQLEKDIVFDESDNESHNLHFNSELEGEILTTEDSRKKNSKMIQSDLRVDSRHGYSTERAEGPGIESSHHLNIEKRPISVRTRRVRGF</sequence>
<dbReference type="SMART" id="SM00220">
    <property type="entry name" value="S_TKc"/>
    <property type="match status" value="1"/>
</dbReference>
<keyword evidence="3" id="KW-0723">Serine/threonine-protein kinase</keyword>
<evidence type="ECO:0000256" key="4">
    <source>
        <dbReference type="ARBA" id="ARBA00022679"/>
    </source>
</evidence>
<feature type="region of interest" description="Disordered" evidence="9">
    <location>
        <begin position="1"/>
        <end position="91"/>
    </location>
</feature>
<dbReference type="Gene3D" id="1.10.510.10">
    <property type="entry name" value="Transferase(Phosphotransferase) domain 1"/>
    <property type="match status" value="1"/>
</dbReference>
<keyword evidence="4" id="KW-0808">Transferase</keyword>
<keyword evidence="6" id="KW-0418">Kinase</keyword>
<dbReference type="InterPro" id="IPR044092">
    <property type="entry name" value="STKc_PRP4"/>
</dbReference>
<feature type="region of interest" description="Disordered" evidence="9">
    <location>
        <begin position="366"/>
        <end position="403"/>
    </location>
</feature>
<evidence type="ECO:0000256" key="6">
    <source>
        <dbReference type="ARBA" id="ARBA00022777"/>
    </source>
</evidence>
<dbReference type="EC" id="2.7.11.1" evidence="2"/>
<dbReference type="InterPro" id="IPR042277">
    <property type="entry name" value="IST1-like"/>
</dbReference>
<feature type="compositionally biased region" description="Basic and acidic residues" evidence="9">
    <location>
        <begin position="186"/>
        <end position="207"/>
    </location>
</feature>
<protein>
    <recommendedName>
        <fullName evidence="2">non-specific serine/threonine protein kinase</fullName>
        <ecNumber evidence="2">2.7.11.1</ecNumber>
    </recommendedName>
</protein>
<dbReference type="GO" id="GO:0015031">
    <property type="term" value="P:protein transport"/>
    <property type="evidence" value="ECO:0007669"/>
    <property type="project" value="InterPro"/>
</dbReference>
<evidence type="ECO:0000256" key="3">
    <source>
        <dbReference type="ARBA" id="ARBA00022527"/>
    </source>
</evidence>
<dbReference type="PANTHER" id="PTHR24058">
    <property type="entry name" value="DUAL SPECIFICITY PROTEIN KINASE"/>
    <property type="match status" value="1"/>
</dbReference>